<accession>A0A9W7C2F2</accession>
<dbReference type="Proteomes" id="UP001165085">
    <property type="component" value="Unassembled WGS sequence"/>
</dbReference>
<gene>
    <name evidence="2" type="ORF">TrST_g13637</name>
</gene>
<evidence type="ECO:0000313" key="3">
    <source>
        <dbReference type="Proteomes" id="UP001165085"/>
    </source>
</evidence>
<comment type="caution">
    <text evidence="2">The sequence shown here is derived from an EMBL/GenBank/DDBJ whole genome shotgun (WGS) entry which is preliminary data.</text>
</comment>
<sequence>MPIGDTPLSITLTTNTLHPDAVMQTHVISSSVPTLTGPPLLPPPVRVPQQPPLISVLIPTHTHKSTSLGSLLRTSCAHGVSELMTCPESIVNFRGSHGCESKGIVLTRYTHVSQIKKEGVWIGLLGGSTAGNQIVNDTSIGSITSYDLPTLLDLDVPTTSVTLVTSHTFSLLPSSSSSSSSSSSFTSPIPSSILSQCDYYVHCKCPHQTSDNHISNEMGVGIALSYIAQWTGQQPYVMNNYKFCSVEREQNKKCSGETRKTDGGEETRDRRKKEKEEREKVDCFGFGADEAEGDY</sequence>
<feature type="region of interest" description="Disordered" evidence="1">
    <location>
        <begin position="251"/>
        <end position="279"/>
    </location>
</feature>
<organism evidence="2 3">
    <name type="scientific">Triparma strigata</name>
    <dbReference type="NCBI Taxonomy" id="1606541"/>
    <lineage>
        <taxon>Eukaryota</taxon>
        <taxon>Sar</taxon>
        <taxon>Stramenopiles</taxon>
        <taxon>Ochrophyta</taxon>
        <taxon>Bolidophyceae</taxon>
        <taxon>Parmales</taxon>
        <taxon>Triparmaceae</taxon>
        <taxon>Triparma</taxon>
    </lineage>
</organism>
<dbReference type="EMBL" id="BRXY01000533">
    <property type="protein sequence ID" value="GMH98746.1"/>
    <property type="molecule type" value="Genomic_DNA"/>
</dbReference>
<proteinExistence type="predicted"/>
<reference evidence="3" key="1">
    <citation type="journal article" date="2023" name="Commun. Biol.">
        <title>Genome analysis of Parmales, the sister group of diatoms, reveals the evolutionary specialization of diatoms from phago-mixotrophs to photoautotrophs.</title>
        <authorList>
            <person name="Ban H."/>
            <person name="Sato S."/>
            <person name="Yoshikawa S."/>
            <person name="Yamada K."/>
            <person name="Nakamura Y."/>
            <person name="Ichinomiya M."/>
            <person name="Sato N."/>
            <person name="Blanc-Mathieu R."/>
            <person name="Endo H."/>
            <person name="Kuwata A."/>
            <person name="Ogata H."/>
        </authorList>
    </citation>
    <scope>NUCLEOTIDE SEQUENCE [LARGE SCALE GENOMIC DNA]</scope>
    <source>
        <strain evidence="3">NIES 3701</strain>
    </source>
</reference>
<dbReference type="AlphaFoldDB" id="A0A9W7C2F2"/>
<evidence type="ECO:0000313" key="2">
    <source>
        <dbReference type="EMBL" id="GMH98746.1"/>
    </source>
</evidence>
<evidence type="ECO:0000256" key="1">
    <source>
        <dbReference type="SAM" id="MobiDB-lite"/>
    </source>
</evidence>
<dbReference type="OrthoDB" id="10407675at2759"/>
<keyword evidence="3" id="KW-1185">Reference proteome</keyword>
<protein>
    <submittedName>
        <fullName evidence="2">Uncharacterized protein</fullName>
    </submittedName>
</protein>
<name>A0A9W7C2F2_9STRA</name>